<dbReference type="GO" id="GO:0000178">
    <property type="term" value="C:exosome (RNase complex)"/>
    <property type="evidence" value="ECO:0007669"/>
    <property type="project" value="TreeGrafter"/>
</dbReference>
<comment type="similarity">
    <text evidence="2">Belongs to the C1D family.</text>
</comment>
<sequence>MTVDSARAKLQEFSSSLREACEVLEPVLLLSPSQFKEEYQSLNAEQKMKIDSTLAIVASGLFFMALRTQGVDSKNHPVMKEIERVKVYSKKVNDHLSGGGEVQEKDKAKAQPKKRGGRPSRLSVDSDAAYRIVKFHTGTPKTDTEARAGPGQFEDRSEEEEEENKDEQMGGQEQVEFEDSSEEKEVQNEREPAFSSRRKESGQSRETERGRAHSSKSRDPAAVEGRAAKGKGLPAAAAAAGGPPLPMHSSAERDRRRTKEREASGPRRATASSSGKEAKKNKASSSSSSRQPDARAPEKGKKKENKSGRFERTAFGAMVSSATRQGELLNTGDDWGPQRPQSNVMVSEPQTAAKSFTVTPGFQGSDQGGETLFVQTAGTTFDFQGYGNARESEFEAVLPVGLSGHEDADMGSGDSQWEISQKAASLFPESAPFIARETEVTPMKIGKIELTRNAGKAERKREKQRAKRGAKQTERHAALLNTIRSARAQDHEMPHGGVPYKEGFSAQTPEVERRVRPVCTGIRSGLTERERVQLVFERQEREHPAALNMIRQNMMRQQRSGVTEWKGYSRQS</sequence>
<reference evidence="7" key="1">
    <citation type="submission" date="2014-11" db="EMBL/GenBank/DDBJ databases">
        <authorList>
            <person name="Otto D Thomas"/>
            <person name="Naeem Raeece"/>
        </authorList>
    </citation>
    <scope>NUCLEOTIDE SEQUENCE</scope>
</reference>
<name>A0A0G4F9K6_9ALVE</name>
<dbReference type="GO" id="GO:0010468">
    <property type="term" value="P:regulation of gene expression"/>
    <property type="evidence" value="ECO:0007669"/>
    <property type="project" value="TreeGrafter"/>
</dbReference>
<dbReference type="GO" id="GO:0003723">
    <property type="term" value="F:RNA binding"/>
    <property type="evidence" value="ECO:0007669"/>
    <property type="project" value="UniProtKB-KW"/>
</dbReference>
<accession>A0A0G4F9K6</accession>
<dbReference type="EMBL" id="CDMZ01000221">
    <property type="protein sequence ID" value="CEM09474.1"/>
    <property type="molecule type" value="Genomic_DNA"/>
</dbReference>
<dbReference type="GO" id="GO:0003677">
    <property type="term" value="F:DNA binding"/>
    <property type="evidence" value="ECO:0007669"/>
    <property type="project" value="TreeGrafter"/>
</dbReference>
<evidence type="ECO:0000256" key="4">
    <source>
        <dbReference type="ARBA" id="ARBA00022884"/>
    </source>
</evidence>
<comment type="subcellular location">
    <subcellularLocation>
        <location evidence="1">Nucleus</location>
    </subcellularLocation>
</comment>
<feature type="region of interest" description="Disordered" evidence="6">
    <location>
        <begin position="94"/>
        <end position="345"/>
    </location>
</feature>
<evidence type="ECO:0000256" key="6">
    <source>
        <dbReference type="SAM" id="MobiDB-lite"/>
    </source>
</evidence>
<dbReference type="GO" id="GO:0000460">
    <property type="term" value="P:maturation of 5.8S rRNA"/>
    <property type="evidence" value="ECO:0007669"/>
    <property type="project" value="TreeGrafter"/>
</dbReference>
<keyword evidence="3" id="KW-0698">rRNA processing</keyword>
<feature type="compositionally biased region" description="Low complexity" evidence="6">
    <location>
        <begin position="230"/>
        <end position="242"/>
    </location>
</feature>
<feature type="compositionally biased region" description="Acidic residues" evidence="6">
    <location>
        <begin position="156"/>
        <end position="165"/>
    </location>
</feature>
<evidence type="ECO:0000313" key="7">
    <source>
        <dbReference type="EMBL" id="CEM09474.1"/>
    </source>
</evidence>
<gene>
    <name evidence="7" type="ORF">Cvel_178</name>
</gene>
<keyword evidence="5" id="KW-0539">Nucleus</keyword>
<dbReference type="AlphaFoldDB" id="A0A0G4F9K6"/>
<feature type="compositionally biased region" description="Basic and acidic residues" evidence="6">
    <location>
        <begin position="292"/>
        <end position="312"/>
    </location>
</feature>
<feature type="compositionally biased region" description="Basic and acidic residues" evidence="6">
    <location>
        <begin position="250"/>
        <end position="265"/>
    </location>
</feature>
<dbReference type="PANTHER" id="PTHR15341:SF3">
    <property type="entry name" value="NUCLEAR NUCLEIC ACID-BINDING PROTEIN C1D"/>
    <property type="match status" value="1"/>
</dbReference>
<dbReference type="PANTHER" id="PTHR15341">
    <property type="entry name" value="SUN-COR STEROID HORMONE RECEPTOR CO-REPRESSOR"/>
    <property type="match status" value="1"/>
</dbReference>
<evidence type="ECO:0000256" key="1">
    <source>
        <dbReference type="ARBA" id="ARBA00004123"/>
    </source>
</evidence>
<dbReference type="InterPro" id="IPR011082">
    <property type="entry name" value="Exosome-assoc_fac/DNA_repair"/>
</dbReference>
<evidence type="ECO:0008006" key="8">
    <source>
        <dbReference type="Google" id="ProtNLM"/>
    </source>
</evidence>
<proteinExistence type="inferred from homology"/>
<protein>
    <recommendedName>
        <fullName evidence="8">Nuclear nucleic acid-binding protein C1D</fullName>
    </recommendedName>
</protein>
<dbReference type="VEuPathDB" id="CryptoDB:Cvel_178"/>
<feature type="compositionally biased region" description="Basic and acidic residues" evidence="6">
    <location>
        <begin position="183"/>
        <end position="221"/>
    </location>
</feature>
<dbReference type="GO" id="GO:0005730">
    <property type="term" value="C:nucleolus"/>
    <property type="evidence" value="ECO:0007669"/>
    <property type="project" value="TreeGrafter"/>
</dbReference>
<feature type="region of interest" description="Disordered" evidence="6">
    <location>
        <begin position="453"/>
        <end position="474"/>
    </location>
</feature>
<dbReference type="Pfam" id="PF04000">
    <property type="entry name" value="Sas10_Utp3"/>
    <property type="match status" value="1"/>
</dbReference>
<evidence type="ECO:0000256" key="5">
    <source>
        <dbReference type="ARBA" id="ARBA00023242"/>
    </source>
</evidence>
<organism evidence="7">
    <name type="scientific">Chromera velia CCMP2878</name>
    <dbReference type="NCBI Taxonomy" id="1169474"/>
    <lineage>
        <taxon>Eukaryota</taxon>
        <taxon>Sar</taxon>
        <taxon>Alveolata</taxon>
        <taxon>Colpodellida</taxon>
        <taxon>Chromeraceae</taxon>
        <taxon>Chromera</taxon>
    </lineage>
</organism>
<evidence type="ECO:0000256" key="3">
    <source>
        <dbReference type="ARBA" id="ARBA00022552"/>
    </source>
</evidence>
<evidence type="ECO:0000256" key="2">
    <source>
        <dbReference type="ARBA" id="ARBA00009154"/>
    </source>
</evidence>
<keyword evidence="4" id="KW-0694">RNA-binding</keyword>
<dbReference type="InterPro" id="IPR007146">
    <property type="entry name" value="Sas10/Utp3/C1D"/>
</dbReference>